<name>A0A975H292_9BURK</name>
<dbReference type="EMBL" id="CP071796">
    <property type="protein sequence ID" value="QTD44554.1"/>
    <property type="molecule type" value="Genomic_DNA"/>
</dbReference>
<evidence type="ECO:0000313" key="1">
    <source>
        <dbReference type="EMBL" id="QTD44554.1"/>
    </source>
</evidence>
<dbReference type="Proteomes" id="UP000663903">
    <property type="component" value="Chromosome"/>
</dbReference>
<organism evidence="1 2">
    <name type="scientific">Ottowia testudinis</name>
    <dbReference type="NCBI Taxonomy" id="2816950"/>
    <lineage>
        <taxon>Bacteria</taxon>
        <taxon>Pseudomonadati</taxon>
        <taxon>Pseudomonadota</taxon>
        <taxon>Betaproteobacteria</taxon>
        <taxon>Burkholderiales</taxon>
        <taxon>Comamonadaceae</taxon>
        <taxon>Ottowia</taxon>
    </lineage>
</organism>
<keyword evidence="2" id="KW-1185">Reference proteome</keyword>
<protein>
    <submittedName>
        <fullName evidence="1">Uncharacterized protein</fullName>
    </submittedName>
</protein>
<proteinExistence type="predicted"/>
<evidence type="ECO:0000313" key="2">
    <source>
        <dbReference type="Proteomes" id="UP000663903"/>
    </source>
</evidence>
<dbReference type="RefSeq" id="WP_208008118.1">
    <property type="nucleotide sequence ID" value="NZ_CP071796.1"/>
</dbReference>
<gene>
    <name evidence="1" type="ORF">J1M35_15855</name>
</gene>
<accession>A0A975H292</accession>
<dbReference type="AlphaFoldDB" id="A0A975H292"/>
<dbReference type="KEGG" id="otd:J1M35_15855"/>
<sequence length="128" mass="13962">MFHRQTIEKDKIMKFRSPTSEPLHISLTSGHTMVIPSDEGVEVPEAFQREAIHRGAVLAGGGTPEAQTQIVNRQLVLRETLAAMIAGADKEDFTGDGKPNLMRLKSKAGFSVTREEADAAFAELTTPE</sequence>
<reference evidence="1" key="1">
    <citation type="submission" date="2021-03" db="EMBL/GenBank/DDBJ databases">
        <title>Ottowia sp. 27C isolated from the cloaca of a Giant Asian pond turtle (Heosemys grandis).</title>
        <authorList>
            <person name="Spergser J."/>
            <person name="Busse H.-J."/>
        </authorList>
    </citation>
    <scope>NUCLEOTIDE SEQUENCE</scope>
    <source>
        <strain evidence="1">27C</strain>
    </source>
</reference>